<gene>
    <name evidence="1" type="ORF">CLOHYLEM_06269</name>
</gene>
<proteinExistence type="predicted"/>
<accession>C0C2G3</accession>
<reference evidence="1" key="2">
    <citation type="submission" date="2013-06" db="EMBL/GenBank/DDBJ databases">
        <title>Draft genome sequence of Clostridium hylemonae (DSM 15053).</title>
        <authorList>
            <person name="Sudarsanam P."/>
            <person name="Ley R."/>
            <person name="Guruge J."/>
            <person name="Turnbaugh P.J."/>
            <person name="Mahowald M."/>
            <person name="Liep D."/>
            <person name="Gordon J."/>
        </authorList>
    </citation>
    <scope>NUCLEOTIDE SEQUENCE</scope>
    <source>
        <strain evidence="1">DSM 15053</strain>
    </source>
</reference>
<evidence type="ECO:0000313" key="1">
    <source>
        <dbReference type="EMBL" id="EEG73587.1"/>
    </source>
</evidence>
<reference evidence="1" key="1">
    <citation type="submission" date="2009-02" db="EMBL/GenBank/DDBJ databases">
        <authorList>
            <person name="Fulton L."/>
            <person name="Clifton S."/>
            <person name="Fulton B."/>
            <person name="Xu J."/>
            <person name="Minx P."/>
            <person name="Pepin K.H."/>
            <person name="Johnson M."/>
            <person name="Bhonagiri V."/>
            <person name="Nash W.E."/>
            <person name="Mardis E.R."/>
            <person name="Wilson R.K."/>
        </authorList>
    </citation>
    <scope>NUCLEOTIDE SEQUENCE [LARGE SCALE GENOMIC DNA]</scope>
    <source>
        <strain evidence="1">DSM 15053</strain>
    </source>
</reference>
<keyword evidence="2" id="KW-1185">Reference proteome</keyword>
<organism evidence="1 2">
    <name type="scientific">[Clostridium] hylemonae DSM 15053</name>
    <dbReference type="NCBI Taxonomy" id="553973"/>
    <lineage>
        <taxon>Bacteria</taxon>
        <taxon>Bacillati</taxon>
        <taxon>Bacillota</taxon>
        <taxon>Clostridia</taxon>
        <taxon>Lachnospirales</taxon>
        <taxon>Lachnospiraceae</taxon>
    </lineage>
</organism>
<dbReference type="EMBL" id="ABYI02000023">
    <property type="protein sequence ID" value="EEG73587.1"/>
    <property type="molecule type" value="Genomic_DNA"/>
</dbReference>
<dbReference type="HOGENOM" id="CLU_3249516_0_0_9"/>
<dbReference type="Proteomes" id="UP000004893">
    <property type="component" value="Unassembled WGS sequence"/>
</dbReference>
<comment type="caution">
    <text evidence="1">The sequence shown here is derived from an EMBL/GenBank/DDBJ whole genome shotgun (WGS) entry which is preliminary data.</text>
</comment>
<dbReference type="RefSeq" id="WP_006443624.1">
    <property type="nucleotide sequence ID" value="NZ_CP036524.1"/>
</dbReference>
<dbReference type="AlphaFoldDB" id="C0C2G3"/>
<sequence>MPKRKSIMQIRADTGKPALPHVTINISYISFSVYTKLETISN</sequence>
<name>C0C2G3_9FIRM</name>
<protein>
    <submittedName>
        <fullName evidence="1">Uncharacterized protein</fullName>
    </submittedName>
</protein>
<evidence type="ECO:0000313" key="2">
    <source>
        <dbReference type="Proteomes" id="UP000004893"/>
    </source>
</evidence>